<dbReference type="PANTHER" id="PTHR43179:SF12">
    <property type="entry name" value="GALACTOFURANOSYLTRANSFERASE GLFT2"/>
    <property type="match status" value="1"/>
</dbReference>
<evidence type="ECO:0000313" key="4">
    <source>
        <dbReference type="EMBL" id="MBB5374067.1"/>
    </source>
</evidence>
<accession>A0A840VGN9</accession>
<dbReference type="GO" id="GO:0016757">
    <property type="term" value="F:glycosyltransferase activity"/>
    <property type="evidence" value="ECO:0007669"/>
    <property type="project" value="UniProtKB-KW"/>
</dbReference>
<evidence type="ECO:0000256" key="2">
    <source>
        <dbReference type="ARBA" id="ARBA00022676"/>
    </source>
</evidence>
<evidence type="ECO:0000313" key="5">
    <source>
        <dbReference type="Proteomes" id="UP000553706"/>
    </source>
</evidence>
<keyword evidence="3 4" id="KW-0808">Transferase</keyword>
<dbReference type="EMBL" id="JACHFJ010000012">
    <property type="protein sequence ID" value="MBB5374067.1"/>
    <property type="molecule type" value="Genomic_DNA"/>
</dbReference>
<organism evidence="4 5">
    <name type="scientific">Acidocella aromatica</name>
    <dbReference type="NCBI Taxonomy" id="1303579"/>
    <lineage>
        <taxon>Bacteria</taxon>
        <taxon>Pseudomonadati</taxon>
        <taxon>Pseudomonadota</taxon>
        <taxon>Alphaproteobacteria</taxon>
        <taxon>Acetobacterales</taxon>
        <taxon>Acidocellaceae</taxon>
        <taxon>Acidocella</taxon>
    </lineage>
</organism>
<comment type="caution">
    <text evidence="4">The sequence shown here is derived from an EMBL/GenBank/DDBJ whole genome shotgun (WGS) entry which is preliminary data.</text>
</comment>
<dbReference type="SUPFAM" id="SSF53448">
    <property type="entry name" value="Nucleotide-diphospho-sugar transferases"/>
    <property type="match status" value="1"/>
</dbReference>
<dbReference type="InterPro" id="IPR029044">
    <property type="entry name" value="Nucleotide-diphossugar_trans"/>
</dbReference>
<keyword evidence="5" id="KW-1185">Reference proteome</keyword>
<dbReference type="PANTHER" id="PTHR43179">
    <property type="entry name" value="RHAMNOSYLTRANSFERASE WBBL"/>
    <property type="match status" value="1"/>
</dbReference>
<dbReference type="AlphaFoldDB" id="A0A840VGN9"/>
<sequence>MTIPPASGQDQAAVFDEEIYLRLNPDVLVAVAAGKFGSGREHYERFGRAEGRQISAPGVMPRGRVIMTAQPDQVAEQPRAPVGSLDAIRISPAGGIYVVGWVNDAQDRLDSIDLFFAGWSVSFDGASLARIRRPDVESAMGLGGSHAYGFWGFLYAARRLSGGSCNVVLRLKSGAERSVMVTADSADDYTMRDIALGQVAQAQYLGKAYYAASASVEGGIGEQLIDFNQMLSRRAVNAPYVERFGRQGASYKASIIVCLYGKPEYLFLQQALFSRHPAMRDYEFIYVSNSPEIAGTLLAEAKRCSLIYGLDMTLVLLNANAGFGAANNVAAQYASSPRLIVMNPDVLPYDQDWAAKHIAVLEGGAAERTRLFGVPLYYDDGSLMHAGMYFEVDTAPELAPGRRPETSLVRVEHYGKGAPPETPRFLRPRPVPAVTGAFISVARDWFEELGGFTEDYIFGHYEDADLCLKSLEAGCVPWLHDVRLYHLEGKGSIRQPVHEGGSAVNRWLFTKTWGEMVRAELLGPAPAHPALRAAEVPA</sequence>
<reference evidence="4 5" key="1">
    <citation type="submission" date="2020-08" db="EMBL/GenBank/DDBJ databases">
        <title>Genomic Encyclopedia of Type Strains, Phase IV (KMG-IV): sequencing the most valuable type-strain genomes for metagenomic binning, comparative biology and taxonomic classification.</title>
        <authorList>
            <person name="Goeker M."/>
        </authorList>
    </citation>
    <scope>NUCLEOTIDE SEQUENCE [LARGE SCALE GENOMIC DNA]</scope>
    <source>
        <strain evidence="4 5">DSM 27026</strain>
    </source>
</reference>
<protein>
    <submittedName>
        <fullName evidence="4">GT2 family glycosyltransferase</fullName>
    </submittedName>
</protein>
<dbReference type="RefSeq" id="WP_183267086.1">
    <property type="nucleotide sequence ID" value="NZ_JACHFJ010000012.1"/>
</dbReference>
<proteinExistence type="inferred from homology"/>
<name>A0A840VGN9_9PROT</name>
<gene>
    <name evidence="4" type="ORF">HNP71_002337</name>
</gene>
<comment type="similarity">
    <text evidence="1">Belongs to the glycosyltransferase 2 family.</text>
</comment>
<evidence type="ECO:0000256" key="3">
    <source>
        <dbReference type="ARBA" id="ARBA00022679"/>
    </source>
</evidence>
<dbReference type="Gene3D" id="3.90.550.10">
    <property type="entry name" value="Spore Coat Polysaccharide Biosynthesis Protein SpsA, Chain A"/>
    <property type="match status" value="1"/>
</dbReference>
<dbReference type="Proteomes" id="UP000553706">
    <property type="component" value="Unassembled WGS sequence"/>
</dbReference>
<evidence type="ECO:0000256" key="1">
    <source>
        <dbReference type="ARBA" id="ARBA00006739"/>
    </source>
</evidence>
<keyword evidence="2" id="KW-0328">Glycosyltransferase</keyword>